<feature type="repeat" description="PPR" evidence="2">
    <location>
        <begin position="97"/>
        <end position="131"/>
    </location>
</feature>
<gene>
    <name evidence="3" type="ORF">ACH5RR_041625</name>
</gene>
<evidence type="ECO:0008006" key="5">
    <source>
        <dbReference type="Google" id="ProtNLM"/>
    </source>
</evidence>
<proteinExistence type="predicted"/>
<keyword evidence="4" id="KW-1185">Reference proteome</keyword>
<dbReference type="InterPro" id="IPR046848">
    <property type="entry name" value="E_motif"/>
</dbReference>
<dbReference type="PROSITE" id="PS51375">
    <property type="entry name" value="PPR"/>
    <property type="match status" value="4"/>
</dbReference>
<evidence type="ECO:0000256" key="1">
    <source>
        <dbReference type="ARBA" id="ARBA00022737"/>
    </source>
</evidence>
<dbReference type="InterPro" id="IPR046960">
    <property type="entry name" value="PPR_At4g14850-like_plant"/>
</dbReference>
<dbReference type="GO" id="GO:0099402">
    <property type="term" value="P:plant organ development"/>
    <property type="evidence" value="ECO:0007669"/>
    <property type="project" value="UniProtKB-ARBA"/>
</dbReference>
<dbReference type="Proteomes" id="UP001630127">
    <property type="component" value="Unassembled WGS sequence"/>
</dbReference>
<accession>A0ABD2XVB0</accession>
<feature type="repeat" description="PPR" evidence="2">
    <location>
        <begin position="393"/>
        <end position="427"/>
    </location>
</feature>
<dbReference type="InterPro" id="IPR002885">
    <property type="entry name" value="PPR_rpt"/>
</dbReference>
<feature type="repeat" description="PPR" evidence="2">
    <location>
        <begin position="595"/>
        <end position="629"/>
    </location>
</feature>
<sequence length="776" mass="86161">MKKLGTRTTAAATTTFATVKALLHQNLHPQALKASLSLPTPSLKTTDALYSLFIKSGFVLDPFLSASLISHSSLTLPTSAAFFSRATNLLNDTLHPDVVVFNSILSVLARFGQSESVFVVFNRLREKGLKPDEYSLSSLIKACEDIDQNGMAHGVSVKMGFVKNVFLVSGLVENYSKNGNLDFAGRFFEENWCLDSVVWTSMINGYVWNDEFDKAKDVFKEMRGFGLELNEFTLSTIVSGVLEVKEGEQIHGFSQKIGFLDGSSICLSNAIMSMYGKIGCRVDAIKVFDEIPEPDVVSWTERIGMAYDGVEAFELFQFCVSRNFEVNEYTLVNVLSKIEALEMERLGEQVHVFCYKNGYLSVVSVCNALISMYGKIGVVECAERVFDEMTFQDSVSWNALITGYADNGLTSKVVSLFSRMLKLAVEPSEYTMASILDVVSSGNFLGLAMQMHSLLIKWGFVSDDSMLSCLLIAYGKCHKIDHAKRVFDEIDIVDVKQLNAMIGALGYANNHYDCLELFRKRWTSSSEVDNVTFSVVLKTCGVLTELEQGRTIHSLALKSGSDVDYFVGSAIVDLYCKCGSLVDAKQAFRCTSKHNLAAWNAMIMGYAQCGFYDEVLDLFSDMCEDGLRPDEITYLAILSSCCHEGLVDEAHYQLNTMFKLHRIIPKLEHYACVVNLLGRVGLLEEAMSTIVQMPLPPDAHIWQILLSACTIHNNIDLGKVAAQKLLELQPENDSALILLSNLYASAGIWSAAGELRREMKEKVVIKKPGYSWIQVT</sequence>
<dbReference type="Pfam" id="PF01535">
    <property type="entry name" value="PPR"/>
    <property type="match status" value="2"/>
</dbReference>
<evidence type="ECO:0000313" key="3">
    <source>
        <dbReference type="EMBL" id="KAL3498893.1"/>
    </source>
</evidence>
<keyword evidence="1" id="KW-0677">Repeat</keyword>
<dbReference type="FunFam" id="1.25.40.10:FF:000073">
    <property type="entry name" value="Pentatricopeptide repeat-containing protein chloroplastic"/>
    <property type="match status" value="1"/>
</dbReference>
<dbReference type="Pfam" id="PF20431">
    <property type="entry name" value="E_motif"/>
    <property type="match status" value="1"/>
</dbReference>
<dbReference type="PANTHER" id="PTHR47926:SF471">
    <property type="entry name" value="DYW DOMAIN-CONTAINING PROTEIN"/>
    <property type="match status" value="1"/>
</dbReference>
<evidence type="ECO:0000256" key="2">
    <source>
        <dbReference type="PROSITE-ProRule" id="PRU00708"/>
    </source>
</evidence>
<dbReference type="AlphaFoldDB" id="A0ABD2XVB0"/>
<dbReference type="FunFam" id="1.25.40.10:FF:000158">
    <property type="entry name" value="pentatricopeptide repeat-containing protein At2g33680"/>
    <property type="match status" value="1"/>
</dbReference>
<feature type="repeat" description="PPR" evidence="2">
    <location>
        <begin position="195"/>
        <end position="229"/>
    </location>
</feature>
<dbReference type="NCBIfam" id="TIGR00756">
    <property type="entry name" value="PPR"/>
    <property type="match status" value="5"/>
</dbReference>
<organism evidence="3 4">
    <name type="scientific">Cinchona calisaya</name>
    <dbReference type="NCBI Taxonomy" id="153742"/>
    <lineage>
        <taxon>Eukaryota</taxon>
        <taxon>Viridiplantae</taxon>
        <taxon>Streptophyta</taxon>
        <taxon>Embryophyta</taxon>
        <taxon>Tracheophyta</taxon>
        <taxon>Spermatophyta</taxon>
        <taxon>Magnoliopsida</taxon>
        <taxon>eudicotyledons</taxon>
        <taxon>Gunneridae</taxon>
        <taxon>Pentapetalae</taxon>
        <taxon>asterids</taxon>
        <taxon>lamiids</taxon>
        <taxon>Gentianales</taxon>
        <taxon>Rubiaceae</taxon>
        <taxon>Cinchonoideae</taxon>
        <taxon>Cinchoneae</taxon>
        <taxon>Cinchona</taxon>
    </lineage>
</organism>
<comment type="caution">
    <text evidence="3">The sequence shown here is derived from an EMBL/GenBank/DDBJ whole genome shotgun (WGS) entry which is preliminary data.</text>
</comment>
<dbReference type="Gene3D" id="1.25.40.10">
    <property type="entry name" value="Tetratricopeptide repeat domain"/>
    <property type="match status" value="6"/>
</dbReference>
<dbReference type="PANTHER" id="PTHR47926">
    <property type="entry name" value="PENTATRICOPEPTIDE REPEAT-CONTAINING PROTEIN"/>
    <property type="match status" value="1"/>
</dbReference>
<dbReference type="Pfam" id="PF13041">
    <property type="entry name" value="PPR_2"/>
    <property type="match status" value="4"/>
</dbReference>
<protein>
    <recommendedName>
        <fullName evidence="5">Pentatricopeptide repeat-containing protein</fullName>
    </recommendedName>
</protein>
<name>A0ABD2XVB0_9GENT</name>
<dbReference type="EMBL" id="JBJUIK010000017">
    <property type="protein sequence ID" value="KAL3498893.1"/>
    <property type="molecule type" value="Genomic_DNA"/>
</dbReference>
<reference evidence="3 4" key="1">
    <citation type="submission" date="2024-11" db="EMBL/GenBank/DDBJ databases">
        <title>A near-complete genome assembly of Cinchona calisaya.</title>
        <authorList>
            <person name="Lian D.C."/>
            <person name="Zhao X.W."/>
            <person name="Wei L."/>
        </authorList>
    </citation>
    <scope>NUCLEOTIDE SEQUENCE [LARGE SCALE GENOMIC DNA]</scope>
    <source>
        <tissue evidence="3">Nenye</tissue>
    </source>
</reference>
<dbReference type="InterPro" id="IPR011990">
    <property type="entry name" value="TPR-like_helical_dom_sf"/>
</dbReference>
<evidence type="ECO:0000313" key="4">
    <source>
        <dbReference type="Proteomes" id="UP001630127"/>
    </source>
</evidence>